<dbReference type="RefSeq" id="WP_167475156.1">
    <property type="nucleotide sequence ID" value="NZ_CP046172.1"/>
</dbReference>
<proteinExistence type="predicted"/>
<reference evidence="2 3" key="1">
    <citation type="journal article" date="2019" name="ACS Chem. Biol.">
        <title>Identification and Mobilization of a Cryptic Antibiotic Biosynthesis Gene Locus from a Human-Pathogenic Nocardia Isolate.</title>
        <authorList>
            <person name="Herisse M."/>
            <person name="Ishida K."/>
            <person name="Porter J.L."/>
            <person name="Howden B."/>
            <person name="Hertweck C."/>
            <person name="Stinear T.P."/>
            <person name="Pidot S.J."/>
        </authorList>
    </citation>
    <scope>NUCLEOTIDE SEQUENCE [LARGE SCALE GENOMIC DNA]</scope>
    <source>
        <strain evidence="2 3">AUSMDU00012717</strain>
    </source>
</reference>
<keyword evidence="1" id="KW-0732">Signal</keyword>
<sequence>MSIWKKTAATAAVAAIVAAPFAAAQTASAQPFSGTCTAGDIRFDTSPLGLVPSIANGTISGNISGCSGSVADSGVVHGTFTADNASCFNVPANLDATISWLDGRTTQVSGPFEVPGGAGAPATNSLNIVGGSGAGGRVVVAQGPVNGASQVGPCVAGASRQGELPITSVSIG</sequence>
<organism evidence="2 3">
    <name type="scientific">Nocardia arthritidis</name>
    <dbReference type="NCBI Taxonomy" id="228602"/>
    <lineage>
        <taxon>Bacteria</taxon>
        <taxon>Bacillati</taxon>
        <taxon>Actinomycetota</taxon>
        <taxon>Actinomycetes</taxon>
        <taxon>Mycobacteriales</taxon>
        <taxon>Nocardiaceae</taxon>
        <taxon>Nocardia</taxon>
    </lineage>
</organism>
<dbReference type="KEGG" id="nah:F5544_23070"/>
<evidence type="ECO:0008006" key="4">
    <source>
        <dbReference type="Google" id="ProtNLM"/>
    </source>
</evidence>
<dbReference type="EMBL" id="CP046172">
    <property type="protein sequence ID" value="QIS12475.1"/>
    <property type="molecule type" value="Genomic_DNA"/>
</dbReference>
<evidence type="ECO:0000256" key="1">
    <source>
        <dbReference type="SAM" id="SignalP"/>
    </source>
</evidence>
<evidence type="ECO:0000313" key="3">
    <source>
        <dbReference type="Proteomes" id="UP000503540"/>
    </source>
</evidence>
<dbReference type="Proteomes" id="UP000503540">
    <property type="component" value="Chromosome"/>
</dbReference>
<dbReference type="AlphaFoldDB" id="A0A6G9YGQ9"/>
<name>A0A6G9YGQ9_9NOCA</name>
<keyword evidence="3" id="KW-1185">Reference proteome</keyword>
<gene>
    <name evidence="2" type="ORF">F5544_23070</name>
</gene>
<protein>
    <recommendedName>
        <fullName evidence="4">Protein activator</fullName>
    </recommendedName>
</protein>
<evidence type="ECO:0000313" key="2">
    <source>
        <dbReference type="EMBL" id="QIS12475.1"/>
    </source>
</evidence>
<accession>A0A6G9YGQ9</accession>
<feature type="signal peptide" evidence="1">
    <location>
        <begin position="1"/>
        <end position="29"/>
    </location>
</feature>
<feature type="chain" id="PRO_5026262576" description="Protein activator" evidence="1">
    <location>
        <begin position="30"/>
        <end position="172"/>
    </location>
</feature>